<evidence type="ECO:0000256" key="2">
    <source>
        <dbReference type="ARBA" id="ARBA00023235"/>
    </source>
</evidence>
<protein>
    <submittedName>
        <fullName evidence="3">Mannobiose 2-epimerase</fullName>
    </submittedName>
</protein>
<evidence type="ECO:0000256" key="1">
    <source>
        <dbReference type="ARBA" id="ARBA00008558"/>
    </source>
</evidence>
<dbReference type="AlphaFoldDB" id="A0A2M9CW60"/>
<keyword evidence="4" id="KW-1185">Reference proteome</keyword>
<dbReference type="Pfam" id="PF07221">
    <property type="entry name" value="GlcNAc_2-epim"/>
    <property type="match status" value="1"/>
</dbReference>
<gene>
    <name evidence="3" type="ORF">BXY57_1750</name>
</gene>
<dbReference type="InterPro" id="IPR012341">
    <property type="entry name" value="6hp_glycosidase-like_sf"/>
</dbReference>
<dbReference type="SUPFAM" id="SSF48208">
    <property type="entry name" value="Six-hairpin glycosidases"/>
    <property type="match status" value="1"/>
</dbReference>
<accession>A0A2M9CW60</accession>
<sequence>MHTTDTFQQLPKQWGTACRRILQWWMEYGMDPSKQFFYGEVSNSNKPDVHASKGLVMHARIMWSFAEGYRYFQQADYLQVAAQAELILDRCFRDAVYDGYYWKINSSHQPEDHRKMLYGQAFVLYAYASMYEATRESRFLDRALSLFHCIETHAHGNYYYAEAFDEHWQALPDARLDEQEPLFLYSLNAHLHLMEAYTALYTVYRDTYLFSRLQHIVTIIQQKFYHNGHLLLWMQDQDKPASSHISPGHEIETAWLIMDMMKKSGYENAEWYAMINQLGDQVLKHLYAHNGLMEPVHPPEKQWWAQAEAMTGFLRLYLFSRNEIFLKASLDTWKWIQQYLIDEHDGEWFWGTDAQNRVLMHRYKAGFWKGPYHAVRALIQNIALWKEIHA</sequence>
<dbReference type="GO" id="GO:0005975">
    <property type="term" value="P:carbohydrate metabolic process"/>
    <property type="evidence" value="ECO:0007669"/>
    <property type="project" value="InterPro"/>
</dbReference>
<dbReference type="OrthoDB" id="5141876at2"/>
<keyword evidence="2" id="KW-0413">Isomerase</keyword>
<dbReference type="InterPro" id="IPR008928">
    <property type="entry name" value="6-hairpin_glycosidase_sf"/>
</dbReference>
<reference evidence="3 4" key="1">
    <citation type="submission" date="2017-11" db="EMBL/GenBank/DDBJ databases">
        <title>Genomic Encyclopedia of Archaeal and Bacterial Type Strains, Phase II (KMG-II): From Individual Species to Whole Genera.</title>
        <authorList>
            <person name="Goeker M."/>
        </authorList>
    </citation>
    <scope>NUCLEOTIDE SEQUENCE [LARGE SCALE GENOMIC DNA]</scope>
    <source>
        <strain evidence="3 4">DSM 27268</strain>
    </source>
</reference>
<dbReference type="InterPro" id="IPR010819">
    <property type="entry name" value="AGE/CE"/>
</dbReference>
<organism evidence="3 4">
    <name type="scientific">Thermoflavifilum aggregans</name>
    <dbReference type="NCBI Taxonomy" id="454188"/>
    <lineage>
        <taxon>Bacteria</taxon>
        <taxon>Pseudomonadati</taxon>
        <taxon>Bacteroidota</taxon>
        <taxon>Chitinophagia</taxon>
        <taxon>Chitinophagales</taxon>
        <taxon>Chitinophagaceae</taxon>
        <taxon>Thermoflavifilum</taxon>
    </lineage>
</organism>
<comment type="similarity">
    <text evidence="1">Belongs to the N-acylglucosamine 2-epimerase family.</text>
</comment>
<comment type="caution">
    <text evidence="3">The sequence shown here is derived from an EMBL/GenBank/DDBJ whole genome shotgun (WGS) entry which is preliminary data.</text>
</comment>
<dbReference type="PANTHER" id="PTHR15108">
    <property type="entry name" value="N-ACYLGLUCOSAMINE-2-EPIMERASE"/>
    <property type="match status" value="1"/>
</dbReference>
<evidence type="ECO:0000313" key="4">
    <source>
        <dbReference type="Proteomes" id="UP000230000"/>
    </source>
</evidence>
<proteinExistence type="inferred from homology"/>
<dbReference type="RefSeq" id="WP_100314667.1">
    <property type="nucleotide sequence ID" value="NZ_PGFG01000001.1"/>
</dbReference>
<name>A0A2M9CW60_9BACT</name>
<evidence type="ECO:0000313" key="3">
    <source>
        <dbReference type="EMBL" id="PJJ76146.1"/>
    </source>
</evidence>
<dbReference type="EMBL" id="PGFG01000001">
    <property type="protein sequence ID" value="PJJ76146.1"/>
    <property type="molecule type" value="Genomic_DNA"/>
</dbReference>
<dbReference type="Proteomes" id="UP000230000">
    <property type="component" value="Unassembled WGS sequence"/>
</dbReference>
<dbReference type="GO" id="GO:0016853">
    <property type="term" value="F:isomerase activity"/>
    <property type="evidence" value="ECO:0007669"/>
    <property type="project" value="UniProtKB-KW"/>
</dbReference>
<dbReference type="Gene3D" id="1.50.10.10">
    <property type="match status" value="1"/>
</dbReference>